<feature type="binding site" evidence="4">
    <location>
        <position position="166"/>
    </location>
    <ligand>
        <name>substrate</name>
    </ligand>
</feature>
<keyword evidence="10" id="KW-1185">Reference proteome</keyword>
<dbReference type="PANTHER" id="PTHR46243">
    <property type="entry name" value="BIS(5'-ADENOSYL)-TRIPHOSPHATASE"/>
    <property type="match status" value="1"/>
</dbReference>
<accession>A0A2T4AVA1</accession>
<dbReference type="GO" id="GO:0047710">
    <property type="term" value="F:bis(5'-adenosyl)-triphosphatase activity"/>
    <property type="evidence" value="ECO:0007669"/>
    <property type="project" value="UniProtKB-UniRule"/>
</dbReference>
<dbReference type="Proteomes" id="UP000241690">
    <property type="component" value="Unassembled WGS sequence"/>
</dbReference>
<dbReference type="Gene3D" id="3.30.428.10">
    <property type="entry name" value="HIT-like"/>
    <property type="match status" value="1"/>
</dbReference>
<evidence type="ECO:0000259" key="8">
    <source>
        <dbReference type="PROSITE" id="PS51084"/>
    </source>
</evidence>
<dbReference type="InterPro" id="IPR036265">
    <property type="entry name" value="HIT-like_sf"/>
</dbReference>
<evidence type="ECO:0000256" key="2">
    <source>
        <dbReference type="ARBA" id="ARBA00022801"/>
    </source>
</evidence>
<dbReference type="GeneID" id="36626835"/>
<organism evidence="9 10">
    <name type="scientific">Trichoderma harzianum CBS 226.95</name>
    <dbReference type="NCBI Taxonomy" id="983964"/>
    <lineage>
        <taxon>Eukaryota</taxon>
        <taxon>Fungi</taxon>
        <taxon>Dikarya</taxon>
        <taxon>Ascomycota</taxon>
        <taxon>Pezizomycotina</taxon>
        <taxon>Sordariomycetes</taxon>
        <taxon>Hypocreomycetidae</taxon>
        <taxon>Hypocreales</taxon>
        <taxon>Hypocreaceae</taxon>
        <taxon>Trichoderma</taxon>
    </lineage>
</organism>
<dbReference type="InterPro" id="IPR039383">
    <property type="entry name" value="FHIT"/>
</dbReference>
<dbReference type="RefSeq" id="XP_024780636.1">
    <property type="nucleotide sequence ID" value="XM_024918266.1"/>
</dbReference>
<dbReference type="PROSITE" id="PS51084">
    <property type="entry name" value="HIT_2"/>
    <property type="match status" value="1"/>
</dbReference>
<keyword evidence="1 7" id="KW-0547">Nucleotide-binding</keyword>
<dbReference type="PROSITE" id="PS00892">
    <property type="entry name" value="HIT_1"/>
    <property type="match status" value="1"/>
</dbReference>
<dbReference type="InterPro" id="IPR019808">
    <property type="entry name" value="Histidine_triad_CS"/>
</dbReference>
<dbReference type="GO" id="GO:0000166">
    <property type="term" value="F:nucleotide binding"/>
    <property type="evidence" value="ECO:0007669"/>
    <property type="project" value="UniProtKB-KW"/>
</dbReference>
<reference evidence="9 10" key="1">
    <citation type="submission" date="2016-07" db="EMBL/GenBank/DDBJ databases">
        <title>Multiple horizontal gene transfer events from other fungi enriched the ability of initially mycotrophic Trichoderma (Ascomycota) to feed on dead plant biomass.</title>
        <authorList>
            <consortium name="DOE Joint Genome Institute"/>
            <person name="Aerts A."/>
            <person name="Atanasova L."/>
            <person name="Chenthamara K."/>
            <person name="Zhang J."/>
            <person name="Grujic M."/>
            <person name="Henrissat B."/>
            <person name="Kuo A."/>
            <person name="Salamov A."/>
            <person name="Lipzen A."/>
            <person name="Labutti K."/>
            <person name="Barry K."/>
            <person name="Miao Y."/>
            <person name="Rahimi M.J."/>
            <person name="Shen Q."/>
            <person name="Grigoriev I.V."/>
            <person name="Kubicek C.P."/>
            <person name="Druzhinina I.S."/>
        </authorList>
    </citation>
    <scope>NUCLEOTIDE SEQUENCE [LARGE SCALE GENOMIC DNA]</scope>
    <source>
        <strain evidence="9 10">CBS 226.95</strain>
    </source>
</reference>
<dbReference type="InterPro" id="IPR011146">
    <property type="entry name" value="HIT-like"/>
</dbReference>
<sequence>MSQFLHNLSRHSDLLASRLALFRVSRFAARPWLDRPARAFSLKSFGKPSFVRGVMTSTNTDGMTIKFGPFEVTKQVFLTTPHSYGLVNLKPLLPGHVLICPLKPHKRLLDLSPAETTDLFATVQQVQKLLARLYFPDPSDLMSGSFTVALQDGAEAGQTIPHVHVHVIPRKKGDMGEAMDEIYVHLSSEEANVGGALWDQQRPRPGGKMPRIEDAERNARTMDQMIEEAEKFKTVLEEMGIASSARGSERL</sequence>
<name>A0A2T4AVA1_TRIHA</name>
<feature type="short sequence motif" description="Histidine triad motif" evidence="6">
    <location>
        <begin position="162"/>
        <end position="166"/>
    </location>
</feature>
<feature type="binding site" evidence="4">
    <location>
        <position position="151"/>
    </location>
    <ligand>
        <name>substrate</name>
    </ligand>
</feature>
<evidence type="ECO:0000313" key="9">
    <source>
        <dbReference type="EMBL" id="PTB60959.1"/>
    </source>
</evidence>
<dbReference type="Pfam" id="PF01230">
    <property type="entry name" value="HIT"/>
    <property type="match status" value="1"/>
</dbReference>
<feature type="site" description="Important for induction of apoptosis" evidence="5">
    <location>
        <position position="183"/>
    </location>
</feature>
<evidence type="ECO:0000256" key="5">
    <source>
        <dbReference type="PIRSR" id="PIRSR639383-3"/>
    </source>
</evidence>
<evidence type="ECO:0000256" key="3">
    <source>
        <dbReference type="PIRSR" id="PIRSR639383-1"/>
    </source>
</evidence>
<evidence type="ECO:0000256" key="1">
    <source>
        <dbReference type="ARBA" id="ARBA00022741"/>
    </source>
</evidence>
<evidence type="ECO:0000313" key="10">
    <source>
        <dbReference type="Proteomes" id="UP000241690"/>
    </source>
</evidence>
<gene>
    <name evidence="9" type="ORF">M431DRAFT_503132</name>
</gene>
<dbReference type="EC" id="3.6.1.29" evidence="7"/>
<protein>
    <recommendedName>
        <fullName evidence="7">Bis(5'-adenosyl)-triphosphatase</fullName>
        <ecNumber evidence="7">3.6.1.29</ecNumber>
    </recommendedName>
</protein>
<feature type="domain" description="HIT" evidence="8">
    <location>
        <begin position="63"/>
        <end position="177"/>
    </location>
</feature>
<comment type="catalytic activity">
    <reaction evidence="7">
        <text>P(1),P(3)-bis(5'-adenosyl) triphosphate + H2O = AMP + ADP + 2 H(+)</text>
        <dbReference type="Rhea" id="RHEA:13893"/>
        <dbReference type="ChEBI" id="CHEBI:15377"/>
        <dbReference type="ChEBI" id="CHEBI:15378"/>
        <dbReference type="ChEBI" id="CHEBI:58529"/>
        <dbReference type="ChEBI" id="CHEBI:456215"/>
        <dbReference type="ChEBI" id="CHEBI:456216"/>
        <dbReference type="EC" id="3.6.1.29"/>
    </reaction>
</comment>
<comment type="cofactor">
    <cofactor evidence="7">
        <name>Mn(2+)</name>
        <dbReference type="ChEBI" id="CHEBI:29035"/>
    </cofactor>
</comment>
<proteinExistence type="predicted"/>
<evidence type="ECO:0000256" key="4">
    <source>
        <dbReference type="PIRSR" id="PIRSR639383-2"/>
    </source>
</evidence>
<dbReference type="InterPro" id="IPR051884">
    <property type="entry name" value="Bis(5'-adenosyl)-TPase_reg"/>
</dbReference>
<dbReference type="CDD" id="cd01275">
    <property type="entry name" value="FHIT"/>
    <property type="match status" value="1"/>
</dbReference>
<dbReference type="FunFam" id="3.30.428.10:FF:000011">
    <property type="entry name" value="Fragile histidine triad"/>
    <property type="match status" value="1"/>
</dbReference>
<feature type="active site" description="Tele-AMP-histidine intermediate" evidence="3">
    <location>
        <position position="164"/>
    </location>
</feature>
<evidence type="ECO:0000256" key="6">
    <source>
        <dbReference type="PROSITE-ProRule" id="PRU00464"/>
    </source>
</evidence>
<keyword evidence="2 7" id="KW-0378">Hydrolase</keyword>
<dbReference type="PANTHER" id="PTHR46243:SF1">
    <property type="entry name" value="BIS(5'-ADENOSYL)-TRIPHOSPHATASE"/>
    <property type="match status" value="1"/>
</dbReference>
<feature type="binding site" evidence="4">
    <location>
        <position position="88"/>
    </location>
    <ligand>
        <name>substrate</name>
    </ligand>
</feature>
<dbReference type="STRING" id="983964.A0A2T4AVA1"/>
<evidence type="ECO:0000256" key="7">
    <source>
        <dbReference type="RuleBase" id="RU366076"/>
    </source>
</evidence>
<dbReference type="SUPFAM" id="SSF54197">
    <property type="entry name" value="HIT-like"/>
    <property type="match status" value="1"/>
</dbReference>
<dbReference type="EMBL" id="KZ679675">
    <property type="protein sequence ID" value="PTB60959.1"/>
    <property type="molecule type" value="Genomic_DNA"/>
</dbReference>
<dbReference type="AlphaFoldDB" id="A0A2T4AVA1"/>